<dbReference type="PANTHER" id="PTHR23044:SF61">
    <property type="entry name" value="3'-5' EXORIBONUCLEASE 1-RELATED"/>
    <property type="match status" value="1"/>
</dbReference>
<accession>A0A7S1BK40</accession>
<evidence type="ECO:0000259" key="4">
    <source>
        <dbReference type="SMART" id="SM00479"/>
    </source>
</evidence>
<protein>
    <recommendedName>
        <fullName evidence="4">Exonuclease domain-containing protein</fullName>
    </recommendedName>
</protein>
<organism evidence="5">
    <name type="scientific">Corethron hystrix</name>
    <dbReference type="NCBI Taxonomy" id="216773"/>
    <lineage>
        <taxon>Eukaryota</taxon>
        <taxon>Sar</taxon>
        <taxon>Stramenopiles</taxon>
        <taxon>Ochrophyta</taxon>
        <taxon>Bacillariophyta</taxon>
        <taxon>Coscinodiscophyceae</taxon>
        <taxon>Corethrophycidae</taxon>
        <taxon>Corethrales</taxon>
        <taxon>Corethraceae</taxon>
        <taxon>Corethron</taxon>
    </lineage>
</organism>
<dbReference type="SUPFAM" id="SSF53098">
    <property type="entry name" value="Ribonuclease H-like"/>
    <property type="match status" value="1"/>
</dbReference>
<feature type="domain" description="Exonuclease" evidence="4">
    <location>
        <begin position="397"/>
        <end position="618"/>
    </location>
</feature>
<dbReference type="InterPro" id="IPR012337">
    <property type="entry name" value="RNaseH-like_sf"/>
</dbReference>
<keyword evidence="1" id="KW-0540">Nuclease</keyword>
<dbReference type="SMART" id="SM00479">
    <property type="entry name" value="EXOIII"/>
    <property type="match status" value="1"/>
</dbReference>
<dbReference type="InterPro" id="IPR013520">
    <property type="entry name" value="Ribonucl_H"/>
</dbReference>
<proteinExistence type="predicted"/>
<dbReference type="EMBL" id="HBFR01020765">
    <property type="protein sequence ID" value="CAD8887749.1"/>
    <property type="molecule type" value="Transcribed_RNA"/>
</dbReference>
<evidence type="ECO:0000313" key="5">
    <source>
        <dbReference type="EMBL" id="CAD8887749.1"/>
    </source>
</evidence>
<dbReference type="AlphaFoldDB" id="A0A7S1BK40"/>
<dbReference type="PANTHER" id="PTHR23044">
    <property type="entry name" value="3'-5' EXONUCLEASE ERI1-RELATED"/>
    <property type="match status" value="1"/>
</dbReference>
<evidence type="ECO:0000256" key="3">
    <source>
        <dbReference type="ARBA" id="ARBA00022839"/>
    </source>
</evidence>
<dbReference type="InterPro" id="IPR036397">
    <property type="entry name" value="RNaseH_sf"/>
</dbReference>
<dbReference type="CDD" id="cd06133">
    <property type="entry name" value="ERI-1_3'hExo_like"/>
    <property type="match status" value="1"/>
</dbReference>
<dbReference type="InterPro" id="IPR051274">
    <property type="entry name" value="3-5_Exoribonuclease"/>
</dbReference>
<dbReference type="InterPro" id="IPR047201">
    <property type="entry name" value="ERI-1_3'hExo-like"/>
</dbReference>
<sequence>MSAGDGTSAAHAGAQIRDLDRAEWDRHHSPNPSTGIPIALYTDENPATTIKGTGFRDREMAERTIVLTSQSGVRYKQYWTIRAMRERAAHHPSQTKSMREAMEVFDDWIASYQRPTAEERRRQEEEWRRHRALCDSAANAHSYGKFPSEKELIRARDNTKEARILLVLLLSHHRPSPVKIPLSAFIALFGGPGLHGYGKHDLNSECSFSRIATEGERGLRELLGHYVKRLPIGMVETLKSVSIAYDHKEQMATATIEKKKHSNTLEHFWNGKKRVKIECSDKYAHIKNCGQERTDVSKQTWTCATCTLRHEGASKQRYTSCELCGAARVCLSDVSKTPFVSSAKVSLMEDAKMPSPSKSPRQARSSWGCLRAPTKKDIVGPRKRQKGLDRPPPTFDYLVVLDFEWTADNKRKMEPVAEITQFPSVLMKLFDSEVPANCVACTDERISSDLKYSCKRTKSDAICVAVFDAYVKPTINPKLTDFSIELTAITQDMVDTAPTIDTVLHNYVTWLGSLGLLDSGGNQVGNWAFVTWGDCDISRTLRMELAHKSIDLPQCFHQWINLKDAAIYRRHYGREPKGGLRACVESTGFRFEGRAHNGLVDSINTAKIVRHMVQTGFRFVRTTQGLDKNGLPFGAASR</sequence>
<dbReference type="GO" id="GO:0003676">
    <property type="term" value="F:nucleic acid binding"/>
    <property type="evidence" value="ECO:0007669"/>
    <property type="project" value="InterPro"/>
</dbReference>
<dbReference type="Gene3D" id="3.30.420.10">
    <property type="entry name" value="Ribonuclease H-like superfamily/Ribonuclease H"/>
    <property type="match status" value="1"/>
</dbReference>
<evidence type="ECO:0000256" key="2">
    <source>
        <dbReference type="ARBA" id="ARBA00022801"/>
    </source>
</evidence>
<reference evidence="5" key="1">
    <citation type="submission" date="2021-01" db="EMBL/GenBank/DDBJ databases">
        <authorList>
            <person name="Corre E."/>
            <person name="Pelletier E."/>
            <person name="Niang G."/>
            <person name="Scheremetjew M."/>
            <person name="Finn R."/>
            <person name="Kale V."/>
            <person name="Holt S."/>
            <person name="Cochrane G."/>
            <person name="Meng A."/>
            <person name="Brown T."/>
            <person name="Cohen L."/>
        </authorList>
    </citation>
    <scope>NUCLEOTIDE SEQUENCE</scope>
    <source>
        <strain evidence="5">308</strain>
    </source>
</reference>
<name>A0A7S1BK40_9STRA</name>
<keyword evidence="3" id="KW-0269">Exonuclease</keyword>
<dbReference type="Pfam" id="PF00929">
    <property type="entry name" value="RNase_T"/>
    <property type="match status" value="1"/>
</dbReference>
<gene>
    <name evidence="5" type="ORF">CHYS00102_LOCUS14947</name>
</gene>
<keyword evidence="2" id="KW-0378">Hydrolase</keyword>
<evidence type="ECO:0000256" key="1">
    <source>
        <dbReference type="ARBA" id="ARBA00022722"/>
    </source>
</evidence>
<dbReference type="GO" id="GO:0000175">
    <property type="term" value="F:3'-5'-RNA exonuclease activity"/>
    <property type="evidence" value="ECO:0007669"/>
    <property type="project" value="InterPro"/>
</dbReference>